<feature type="compositionally biased region" description="Low complexity" evidence="6">
    <location>
        <begin position="329"/>
        <end position="343"/>
    </location>
</feature>
<dbReference type="PROSITE" id="PS50826">
    <property type="entry name" value="RUN"/>
    <property type="match status" value="1"/>
</dbReference>
<feature type="compositionally biased region" description="Pro residues" evidence="6">
    <location>
        <begin position="238"/>
        <end position="249"/>
    </location>
</feature>
<evidence type="ECO:0000256" key="1">
    <source>
        <dbReference type="ARBA" id="ARBA00004141"/>
    </source>
</evidence>
<feature type="compositionally biased region" description="Basic residues" evidence="6">
    <location>
        <begin position="276"/>
        <end position="288"/>
    </location>
</feature>
<sequence length="1181" mass="123971">MWAGLDYLGGVDAIQLVSNAAAAERQTILSAVRDAVNKTLADGLDAPLHCASPTVRNLCVAVEAALEYQLHPPLFSLAAPGLWLALAQLRQLLHRSASKGAAAQSRAAQQLGEAIALARGLSEKQLSTLGEVPAAAKDAYAARLWLCLALQRRVLAEWLVVLQQALPQFYAEVALLRSEDDFQLLLDLVTPLQHLRFSLVERPPASLAAYLALPDVSLTATHDAKPPPSAPQGEPGQSRPPPKDSPPPPHRTEEATIAPPTAPEKDASTTPSQRQGKARPHSHRRKPPKSVEILAADAVTPAARLHSLGVATAPSPISLTARSFASAASSSSASPSSTPSRAATPPPLPSSARHSPEPRRESYLDKFASYLDNKIAYLDQVATRAIVRQADDAAAEPREPTCRTDATSGSGRTGEYLEKLTSIIDRFAPTPSSFVAPLEQMEGEVARQAAGGRRQGAVGAGDADDVRRVADGGNARGKGCVRREVGVDRWGSNASEEQRRDDEKGEEGTKHLWDRREAQPMGRVGVVGDDAGEPAASLGYSFADEHEERMPSHLDTEAAGGVAEETEEREEPAAGMDLEAAASEEAPSVGAASVEAALVEAVAVEAVAEEAAAVEAASVEAVAEEGALVEAASVEAVAEEGALVEAASVEAVAEDAAFIVAAALDAAELDAAALDTVVEGANAVDLLAVETETRLDEEVEGVKAAEVAPALKAHCEEASNEATEAAKGEAEVMAQNLEAAAVGSEDMSAGVDHAGVEEEHHAGLVADSLEAGEGSRGDGEAPLDRAVASQVARCFRAEMERAKAELRGCDDAWAASFGEVVFASLHSRGDDEAAAAPPELPAPLAEKAVRLPLRALVAAGAYDARGAVVLRRTAACLSVAWARLCREADAFLEHALNPSGEGLELLHADASDGWARERLLGRSAHTDRLELGKCASSPIALRQVSTRCGLQQMVCVSGLLSRNEGDMELRKQPLQLSSCWAAAAAYFEAAEWWSLSWGGVELEALSRALHAAGAIQSLPQALGVRPQWSGCYDAAKVAGTKLATHLRDRGGGCRPACLLGASLGARVVWHCLELLSELPENQGCGLVQDVVLVAAPVTANPARWERVAAVVAGRLVNAYFPNDAQLALLYRSDHLASKGCCGTQPVPWDRVENLDATAFVAHASESYHFAVPAILDEARII</sequence>
<feature type="region of interest" description="Disordered" evidence="6">
    <location>
        <begin position="449"/>
        <end position="519"/>
    </location>
</feature>
<evidence type="ECO:0000256" key="6">
    <source>
        <dbReference type="SAM" id="MobiDB-lite"/>
    </source>
</evidence>
<dbReference type="SMART" id="SM00593">
    <property type="entry name" value="RUN"/>
    <property type="match status" value="1"/>
</dbReference>
<evidence type="ECO:0000256" key="3">
    <source>
        <dbReference type="ARBA" id="ARBA00022692"/>
    </source>
</evidence>
<reference evidence="8 9" key="1">
    <citation type="journal article" date="2024" name="Science">
        <title>Giant polyketide synthase enzymes in the biosynthesis of giant marine polyether toxins.</title>
        <authorList>
            <person name="Fallon T.R."/>
            <person name="Shende V.V."/>
            <person name="Wierzbicki I.H."/>
            <person name="Pendleton A.L."/>
            <person name="Watervoot N.F."/>
            <person name="Auber R.P."/>
            <person name="Gonzalez D.J."/>
            <person name="Wisecaver J.H."/>
            <person name="Moore B.S."/>
        </authorList>
    </citation>
    <scope>NUCLEOTIDE SEQUENCE [LARGE SCALE GENOMIC DNA]</scope>
    <source>
        <strain evidence="8 9">12B1</strain>
    </source>
</reference>
<dbReference type="GO" id="GO:0016020">
    <property type="term" value="C:membrane"/>
    <property type="evidence" value="ECO:0007669"/>
    <property type="project" value="UniProtKB-SubCell"/>
</dbReference>
<dbReference type="CDD" id="cd17671">
    <property type="entry name" value="RUN"/>
    <property type="match status" value="1"/>
</dbReference>
<protein>
    <recommendedName>
        <fullName evidence="7">RUN domain-containing protein</fullName>
    </recommendedName>
</protein>
<dbReference type="PANTHER" id="PTHR17920:SF3">
    <property type="entry name" value="TRANSMEMBRANE AND COILED-COIL DOMAIN-CONTAINING PROTEIN 4"/>
    <property type="match status" value="1"/>
</dbReference>
<feature type="region of interest" description="Disordered" evidence="6">
    <location>
        <begin position="391"/>
        <end position="413"/>
    </location>
</feature>
<evidence type="ECO:0000256" key="2">
    <source>
        <dbReference type="ARBA" id="ARBA00009824"/>
    </source>
</evidence>
<evidence type="ECO:0000313" key="8">
    <source>
        <dbReference type="EMBL" id="KAL1527361.1"/>
    </source>
</evidence>
<gene>
    <name evidence="8" type="ORF">AB1Y20_016031</name>
</gene>
<feature type="compositionally biased region" description="Basic and acidic residues" evidence="6">
    <location>
        <begin position="391"/>
        <end position="402"/>
    </location>
</feature>
<dbReference type="EMBL" id="JBGBPQ010000003">
    <property type="protein sequence ID" value="KAL1527361.1"/>
    <property type="molecule type" value="Genomic_DNA"/>
</dbReference>
<dbReference type="Proteomes" id="UP001515480">
    <property type="component" value="Unassembled WGS sequence"/>
</dbReference>
<feature type="compositionally biased region" description="Low complexity" evidence="6">
    <location>
        <begin position="449"/>
        <end position="461"/>
    </location>
</feature>
<keyword evidence="5" id="KW-0472">Membrane</keyword>
<keyword evidence="9" id="KW-1185">Reference proteome</keyword>
<dbReference type="SUPFAM" id="SSF53474">
    <property type="entry name" value="alpha/beta-Hydrolases"/>
    <property type="match status" value="1"/>
</dbReference>
<keyword evidence="4" id="KW-1133">Transmembrane helix</keyword>
<accession>A0AB34JZH3</accession>
<feature type="region of interest" description="Disordered" evidence="6">
    <location>
        <begin position="220"/>
        <end position="290"/>
    </location>
</feature>
<comment type="similarity">
    <text evidence="2">Belongs to the TMCO4 family.</text>
</comment>
<feature type="region of interest" description="Disordered" evidence="6">
    <location>
        <begin position="547"/>
        <end position="574"/>
    </location>
</feature>
<evidence type="ECO:0000259" key="7">
    <source>
        <dbReference type="PROSITE" id="PS50826"/>
    </source>
</evidence>
<comment type="caution">
    <text evidence="8">The sequence shown here is derived from an EMBL/GenBank/DDBJ whole genome shotgun (WGS) entry which is preliminary data.</text>
</comment>
<dbReference type="InterPro" id="IPR029058">
    <property type="entry name" value="AB_hydrolase_fold"/>
</dbReference>
<dbReference type="AlphaFoldDB" id="A0AB34JZH3"/>
<proteinExistence type="inferred from homology"/>
<keyword evidence="3" id="KW-0812">Transmembrane</keyword>
<feature type="compositionally biased region" description="Basic and acidic residues" evidence="6">
    <location>
        <begin position="547"/>
        <end position="556"/>
    </location>
</feature>
<name>A0AB34JZH3_PRYPA</name>
<evidence type="ECO:0000256" key="5">
    <source>
        <dbReference type="ARBA" id="ARBA00023136"/>
    </source>
</evidence>
<dbReference type="Pfam" id="PF02759">
    <property type="entry name" value="RUN"/>
    <property type="match status" value="1"/>
</dbReference>
<dbReference type="PANTHER" id="PTHR17920">
    <property type="entry name" value="TRANSMEMBRANE AND COILED-COIL DOMAIN-CONTAINING PROTEIN 4 TMCO4"/>
    <property type="match status" value="1"/>
</dbReference>
<dbReference type="InterPro" id="IPR037213">
    <property type="entry name" value="Run_dom_sf"/>
</dbReference>
<dbReference type="SUPFAM" id="SSF140741">
    <property type="entry name" value="RUN domain-like"/>
    <property type="match status" value="1"/>
</dbReference>
<feature type="domain" description="RUN" evidence="7">
    <location>
        <begin position="49"/>
        <end position="204"/>
    </location>
</feature>
<dbReference type="Gene3D" id="1.20.58.900">
    <property type="match status" value="1"/>
</dbReference>
<feature type="compositionally biased region" description="Basic and acidic residues" evidence="6">
    <location>
        <begin position="496"/>
        <end position="518"/>
    </location>
</feature>
<evidence type="ECO:0000256" key="4">
    <source>
        <dbReference type="ARBA" id="ARBA00022989"/>
    </source>
</evidence>
<feature type="region of interest" description="Disordered" evidence="6">
    <location>
        <begin position="329"/>
        <end position="360"/>
    </location>
</feature>
<organism evidence="8 9">
    <name type="scientific">Prymnesium parvum</name>
    <name type="common">Toxic golden alga</name>
    <dbReference type="NCBI Taxonomy" id="97485"/>
    <lineage>
        <taxon>Eukaryota</taxon>
        <taxon>Haptista</taxon>
        <taxon>Haptophyta</taxon>
        <taxon>Prymnesiophyceae</taxon>
        <taxon>Prymnesiales</taxon>
        <taxon>Prymnesiaceae</taxon>
        <taxon>Prymnesium</taxon>
    </lineage>
</organism>
<dbReference type="Pfam" id="PF05277">
    <property type="entry name" value="DUF726"/>
    <property type="match status" value="1"/>
</dbReference>
<comment type="subcellular location">
    <subcellularLocation>
        <location evidence="1">Membrane</location>
        <topology evidence="1">Multi-pass membrane protein</topology>
    </subcellularLocation>
</comment>
<dbReference type="InterPro" id="IPR007941">
    <property type="entry name" value="DUF726"/>
</dbReference>
<evidence type="ECO:0000313" key="9">
    <source>
        <dbReference type="Proteomes" id="UP001515480"/>
    </source>
</evidence>
<dbReference type="InterPro" id="IPR004012">
    <property type="entry name" value="Run_dom"/>
</dbReference>